<keyword evidence="4" id="KW-1003">Cell membrane</keyword>
<evidence type="ECO:0000256" key="11">
    <source>
        <dbReference type="SAM" id="Coils"/>
    </source>
</evidence>
<keyword evidence="5" id="KW-0997">Cell inner membrane</keyword>
<evidence type="ECO:0000256" key="3">
    <source>
        <dbReference type="ARBA" id="ARBA00022448"/>
    </source>
</evidence>
<keyword evidence="11" id="KW-0175">Coiled coil</keyword>
<keyword evidence="10 12" id="KW-0472">Membrane</keyword>
<dbReference type="RefSeq" id="WP_093963485.1">
    <property type="nucleotide sequence ID" value="NZ_JBHTJJ010000005.1"/>
</dbReference>
<protein>
    <submittedName>
        <fullName evidence="13">Zinc transport protein ZntB</fullName>
    </submittedName>
</protein>
<keyword evidence="9" id="KW-0406">Ion transport</keyword>
<dbReference type="Proteomes" id="UP000202485">
    <property type="component" value="Unassembled WGS sequence"/>
</dbReference>
<feature type="transmembrane region" description="Helical" evidence="12">
    <location>
        <begin position="270"/>
        <end position="291"/>
    </location>
</feature>
<dbReference type="Pfam" id="PF01544">
    <property type="entry name" value="CorA"/>
    <property type="match status" value="1"/>
</dbReference>
<dbReference type="GO" id="GO:0005886">
    <property type="term" value="C:plasma membrane"/>
    <property type="evidence" value="ECO:0007669"/>
    <property type="project" value="UniProtKB-SubCell"/>
</dbReference>
<proteinExistence type="inferred from homology"/>
<dbReference type="InterPro" id="IPR002523">
    <property type="entry name" value="MgTranspt_CorA/ZnTranspt_ZntB"/>
</dbReference>
<evidence type="ECO:0000256" key="2">
    <source>
        <dbReference type="ARBA" id="ARBA00009765"/>
    </source>
</evidence>
<accession>A0A238KEL5</accession>
<evidence type="ECO:0000256" key="10">
    <source>
        <dbReference type="ARBA" id="ARBA00023136"/>
    </source>
</evidence>
<dbReference type="GO" id="GO:0015095">
    <property type="term" value="F:magnesium ion transmembrane transporter activity"/>
    <property type="evidence" value="ECO:0007669"/>
    <property type="project" value="TreeGrafter"/>
</dbReference>
<dbReference type="Gene3D" id="3.30.460.20">
    <property type="entry name" value="CorA soluble domain-like"/>
    <property type="match status" value="1"/>
</dbReference>
<evidence type="ECO:0000256" key="4">
    <source>
        <dbReference type="ARBA" id="ARBA00022475"/>
    </source>
</evidence>
<dbReference type="SUPFAM" id="SSF143865">
    <property type="entry name" value="CorA soluble domain-like"/>
    <property type="match status" value="1"/>
</dbReference>
<comment type="similarity">
    <text evidence="2">Belongs to the CorA metal ion transporter (MIT) (TC 1.A.35) family.</text>
</comment>
<evidence type="ECO:0000256" key="12">
    <source>
        <dbReference type="SAM" id="Phobius"/>
    </source>
</evidence>
<organism evidence="13 14">
    <name type="scientific">Ruegeria arenilitoris</name>
    <dbReference type="NCBI Taxonomy" id="1173585"/>
    <lineage>
        <taxon>Bacteria</taxon>
        <taxon>Pseudomonadati</taxon>
        <taxon>Pseudomonadota</taxon>
        <taxon>Alphaproteobacteria</taxon>
        <taxon>Rhodobacterales</taxon>
        <taxon>Roseobacteraceae</taxon>
        <taxon>Ruegeria</taxon>
    </lineage>
</organism>
<keyword evidence="7" id="KW-0862">Zinc</keyword>
<evidence type="ECO:0000313" key="14">
    <source>
        <dbReference type="Proteomes" id="UP000202485"/>
    </source>
</evidence>
<dbReference type="Gene3D" id="1.20.58.340">
    <property type="entry name" value="Magnesium transport protein CorA, transmembrane region"/>
    <property type="match status" value="2"/>
</dbReference>
<gene>
    <name evidence="13" type="primary">zntB</name>
    <name evidence="13" type="ORF">RUA8715_01972</name>
</gene>
<keyword evidence="3" id="KW-0813">Transport</keyword>
<comment type="subcellular location">
    <subcellularLocation>
        <location evidence="1">Cell membrane</location>
        <topology evidence="1">Multi-pass membrane protein</topology>
    </subcellularLocation>
</comment>
<feature type="transmembrane region" description="Helical" evidence="12">
    <location>
        <begin position="303"/>
        <end position="326"/>
    </location>
</feature>
<dbReference type="SUPFAM" id="SSF144083">
    <property type="entry name" value="Magnesium transport protein CorA, transmembrane region"/>
    <property type="match status" value="1"/>
</dbReference>
<dbReference type="GO" id="GO:0000287">
    <property type="term" value="F:magnesium ion binding"/>
    <property type="evidence" value="ECO:0007669"/>
    <property type="project" value="TreeGrafter"/>
</dbReference>
<evidence type="ECO:0000313" key="13">
    <source>
        <dbReference type="EMBL" id="SMX41263.1"/>
    </source>
</evidence>
<name>A0A238KEL5_9RHOB</name>
<keyword evidence="8 12" id="KW-1133">Transmembrane helix</keyword>
<dbReference type="GO" id="GO:0050897">
    <property type="term" value="F:cobalt ion binding"/>
    <property type="evidence" value="ECO:0007669"/>
    <property type="project" value="TreeGrafter"/>
</dbReference>
<evidence type="ECO:0000256" key="9">
    <source>
        <dbReference type="ARBA" id="ARBA00023065"/>
    </source>
</evidence>
<dbReference type="CDD" id="cd12833">
    <property type="entry name" value="ZntB-like_1"/>
    <property type="match status" value="1"/>
</dbReference>
<keyword evidence="6 12" id="KW-0812">Transmembrane</keyword>
<evidence type="ECO:0000256" key="7">
    <source>
        <dbReference type="ARBA" id="ARBA00022833"/>
    </source>
</evidence>
<dbReference type="AlphaFoldDB" id="A0A238KEL5"/>
<feature type="coiled-coil region" evidence="11">
    <location>
        <begin position="156"/>
        <end position="190"/>
    </location>
</feature>
<evidence type="ECO:0000256" key="6">
    <source>
        <dbReference type="ARBA" id="ARBA00022692"/>
    </source>
</evidence>
<sequence length="330" mass="36454">MTVSNPNFPDVMTWIFDGSGKAVSLDPDEFASWIPAGPEGQFAWQHLRLEAPSTVPLLRAGGLDEFVIDALTADETRPRCTVHGDGVILNLRGVNLQEGQPPEDMISVRLWLTENKIIGVWRRPLDAVADMLAAIDRGQVPKSPGDFVARLALRLADRAEPAITDLNERVDDLEEALLEANAEISRSELAAIRRSSIVLRRYLVPQRDALTTLEIEDVPWLQAHDRSRLREASERIYRIGEDLAAVRERVQIIHDQLMDERAERMNSRMLVLSVVSAVFLPLGLVAGVLGINVGGIPGAESPHAFWVVCALLVALGGMLLGVARWLGMFR</sequence>
<keyword evidence="14" id="KW-1185">Reference proteome</keyword>
<dbReference type="PANTHER" id="PTHR46494:SF3">
    <property type="entry name" value="ZINC TRANSPORT PROTEIN ZNTB"/>
    <property type="match status" value="1"/>
</dbReference>
<dbReference type="PANTHER" id="PTHR46494">
    <property type="entry name" value="CORA FAMILY METAL ION TRANSPORTER (EUROFUNG)"/>
    <property type="match status" value="1"/>
</dbReference>
<dbReference type="EMBL" id="FXYG01000002">
    <property type="protein sequence ID" value="SMX41263.1"/>
    <property type="molecule type" value="Genomic_DNA"/>
</dbReference>
<dbReference type="InterPro" id="IPR045861">
    <property type="entry name" value="CorA_cytoplasmic_dom"/>
</dbReference>
<dbReference type="InterPro" id="IPR045863">
    <property type="entry name" value="CorA_TM1_TM2"/>
</dbReference>
<reference evidence="14" key="1">
    <citation type="submission" date="2017-05" db="EMBL/GenBank/DDBJ databases">
        <authorList>
            <person name="Rodrigo-Torres L."/>
            <person name="Arahal R. D."/>
            <person name="Lucena T."/>
        </authorList>
    </citation>
    <scope>NUCLEOTIDE SEQUENCE [LARGE SCALE GENOMIC DNA]</scope>
    <source>
        <strain evidence="14">CECT 8715</strain>
    </source>
</reference>
<evidence type="ECO:0000256" key="5">
    <source>
        <dbReference type="ARBA" id="ARBA00022519"/>
    </source>
</evidence>
<dbReference type="GO" id="GO:0015087">
    <property type="term" value="F:cobalt ion transmembrane transporter activity"/>
    <property type="evidence" value="ECO:0007669"/>
    <property type="project" value="TreeGrafter"/>
</dbReference>
<evidence type="ECO:0000256" key="8">
    <source>
        <dbReference type="ARBA" id="ARBA00022989"/>
    </source>
</evidence>
<dbReference type="OrthoDB" id="9803484at2"/>
<evidence type="ECO:0000256" key="1">
    <source>
        <dbReference type="ARBA" id="ARBA00004651"/>
    </source>
</evidence>